<gene>
    <name evidence="2" type="ORF">M0R45_012366</name>
</gene>
<dbReference type="EMBL" id="JBEDUW010000002">
    <property type="protein sequence ID" value="KAK9946927.1"/>
    <property type="molecule type" value="Genomic_DNA"/>
</dbReference>
<evidence type="ECO:0000313" key="2">
    <source>
        <dbReference type="EMBL" id="KAK9946927.1"/>
    </source>
</evidence>
<organism evidence="2 3">
    <name type="scientific">Rubus argutus</name>
    <name type="common">Southern blackberry</name>
    <dbReference type="NCBI Taxonomy" id="59490"/>
    <lineage>
        <taxon>Eukaryota</taxon>
        <taxon>Viridiplantae</taxon>
        <taxon>Streptophyta</taxon>
        <taxon>Embryophyta</taxon>
        <taxon>Tracheophyta</taxon>
        <taxon>Spermatophyta</taxon>
        <taxon>Magnoliopsida</taxon>
        <taxon>eudicotyledons</taxon>
        <taxon>Gunneridae</taxon>
        <taxon>Pentapetalae</taxon>
        <taxon>rosids</taxon>
        <taxon>fabids</taxon>
        <taxon>Rosales</taxon>
        <taxon>Rosaceae</taxon>
        <taxon>Rosoideae</taxon>
        <taxon>Rosoideae incertae sedis</taxon>
        <taxon>Rubus</taxon>
    </lineage>
</organism>
<dbReference type="InterPro" id="IPR045021">
    <property type="entry name" value="PSI1/2/3"/>
</dbReference>
<keyword evidence="3" id="KW-1185">Reference proteome</keyword>
<dbReference type="AlphaFoldDB" id="A0AAW1YE12"/>
<dbReference type="Proteomes" id="UP001457282">
    <property type="component" value="Unassembled WGS sequence"/>
</dbReference>
<sequence length="133" mass="14143">MGAVCSAGFSDENTKYGEKSLGFSGKLKSSVGKLKDNFSFSEEIDSLRTPHKYDSGELRSSFSSELKPSTPARNGAAKITQRNSFIGRAGTAGLEKAVGVLDTLGSSMSNLQTNSGFLTGVLEAIEYLSYLLK</sequence>
<proteinExistence type="predicted"/>
<comment type="caution">
    <text evidence="2">The sequence shown here is derived from an EMBL/GenBank/DDBJ whole genome shotgun (WGS) entry which is preliminary data.</text>
</comment>
<dbReference type="PANTHER" id="PTHR31730:SF18">
    <property type="entry name" value="PROTEIN PSK SIMULATOR 2"/>
    <property type="match status" value="1"/>
</dbReference>
<evidence type="ECO:0000256" key="1">
    <source>
        <dbReference type="SAM" id="MobiDB-lite"/>
    </source>
</evidence>
<dbReference type="PANTHER" id="PTHR31730">
    <property type="entry name" value="OS01G0873900 PROTEIN"/>
    <property type="match status" value="1"/>
</dbReference>
<evidence type="ECO:0000313" key="3">
    <source>
        <dbReference type="Proteomes" id="UP001457282"/>
    </source>
</evidence>
<accession>A0AAW1YE12</accession>
<reference evidence="2 3" key="1">
    <citation type="journal article" date="2023" name="G3 (Bethesda)">
        <title>A chromosome-length genome assembly and annotation of blackberry (Rubus argutus, cv. 'Hillquist').</title>
        <authorList>
            <person name="Bruna T."/>
            <person name="Aryal R."/>
            <person name="Dudchenko O."/>
            <person name="Sargent D.J."/>
            <person name="Mead D."/>
            <person name="Buti M."/>
            <person name="Cavallini A."/>
            <person name="Hytonen T."/>
            <person name="Andres J."/>
            <person name="Pham M."/>
            <person name="Weisz D."/>
            <person name="Mascagni F."/>
            <person name="Usai G."/>
            <person name="Natali L."/>
            <person name="Bassil N."/>
            <person name="Fernandez G.E."/>
            <person name="Lomsadze A."/>
            <person name="Armour M."/>
            <person name="Olukolu B."/>
            <person name="Poorten T."/>
            <person name="Britton C."/>
            <person name="Davik J."/>
            <person name="Ashrafi H."/>
            <person name="Aiden E.L."/>
            <person name="Borodovsky M."/>
            <person name="Worthington M."/>
        </authorList>
    </citation>
    <scope>NUCLEOTIDE SEQUENCE [LARGE SCALE GENOMIC DNA]</scope>
    <source>
        <strain evidence="2">PI 553951</strain>
    </source>
</reference>
<protein>
    <submittedName>
        <fullName evidence="2">Uncharacterized protein</fullName>
    </submittedName>
</protein>
<feature type="region of interest" description="Disordered" evidence="1">
    <location>
        <begin position="51"/>
        <end position="78"/>
    </location>
</feature>
<feature type="compositionally biased region" description="Polar residues" evidence="1">
    <location>
        <begin position="58"/>
        <end position="67"/>
    </location>
</feature>
<name>A0AAW1YE12_RUBAR</name>
<dbReference type="GO" id="GO:0045927">
    <property type="term" value="P:positive regulation of growth"/>
    <property type="evidence" value="ECO:0007669"/>
    <property type="project" value="InterPro"/>
</dbReference>